<comment type="caution">
    <text evidence="1">The sequence shown here is derived from an EMBL/GenBank/DDBJ whole genome shotgun (WGS) entry which is preliminary data.</text>
</comment>
<dbReference type="Proteomes" id="UP000237105">
    <property type="component" value="Unassembled WGS sequence"/>
</dbReference>
<dbReference type="AlphaFoldDB" id="A0A2P5BFJ8"/>
<gene>
    <name evidence="1" type="ORF">PanWU01x14_243220</name>
</gene>
<sequence length="169" mass="19516">MPQELPRGYPKRTLFRIQTHLMLPQNLKTFIHEPLVGCPRVLQAKWHMPVAVQTSLRDKSHVDLVFRVQGDLVVSGVGIQKAHSVKFCRRIYHLVDSWQEETILPAGLVQVGEVYANTIVAVFLFHHYRVGDPSRVYAFPDQTTLQQHFYLLVDRPVFLWCEPSGFLPD</sequence>
<dbReference type="EMBL" id="JXTB01000292">
    <property type="protein sequence ID" value="PON47563.1"/>
    <property type="molecule type" value="Genomic_DNA"/>
</dbReference>
<reference evidence="2" key="1">
    <citation type="submission" date="2016-06" db="EMBL/GenBank/DDBJ databases">
        <title>Parallel loss of symbiosis genes in relatives of nitrogen-fixing non-legume Parasponia.</title>
        <authorList>
            <person name="Van Velzen R."/>
            <person name="Holmer R."/>
            <person name="Bu F."/>
            <person name="Rutten L."/>
            <person name="Van Zeijl A."/>
            <person name="Liu W."/>
            <person name="Santuari L."/>
            <person name="Cao Q."/>
            <person name="Sharma T."/>
            <person name="Shen D."/>
            <person name="Roswanjaya Y."/>
            <person name="Wardhani T."/>
            <person name="Kalhor M.S."/>
            <person name="Jansen J."/>
            <person name="Van den Hoogen J."/>
            <person name="Gungor B."/>
            <person name="Hartog M."/>
            <person name="Hontelez J."/>
            <person name="Verver J."/>
            <person name="Yang W.-C."/>
            <person name="Schijlen E."/>
            <person name="Repin R."/>
            <person name="Schilthuizen M."/>
            <person name="Schranz E."/>
            <person name="Heidstra R."/>
            <person name="Miyata K."/>
            <person name="Fedorova E."/>
            <person name="Kohlen W."/>
            <person name="Bisseling T."/>
            <person name="Smit S."/>
            <person name="Geurts R."/>
        </authorList>
    </citation>
    <scope>NUCLEOTIDE SEQUENCE [LARGE SCALE GENOMIC DNA]</scope>
    <source>
        <strain evidence="2">cv. WU1-14</strain>
    </source>
</reference>
<protein>
    <submittedName>
        <fullName evidence="1">Uncharacterized protein</fullName>
    </submittedName>
</protein>
<evidence type="ECO:0000313" key="2">
    <source>
        <dbReference type="Proteomes" id="UP000237105"/>
    </source>
</evidence>
<accession>A0A2P5BFJ8</accession>
<proteinExistence type="predicted"/>
<keyword evidence="2" id="KW-1185">Reference proteome</keyword>
<evidence type="ECO:0000313" key="1">
    <source>
        <dbReference type="EMBL" id="PON47563.1"/>
    </source>
</evidence>
<name>A0A2P5BFJ8_PARAD</name>
<organism evidence="1 2">
    <name type="scientific">Parasponia andersonii</name>
    <name type="common">Sponia andersonii</name>
    <dbReference type="NCBI Taxonomy" id="3476"/>
    <lineage>
        <taxon>Eukaryota</taxon>
        <taxon>Viridiplantae</taxon>
        <taxon>Streptophyta</taxon>
        <taxon>Embryophyta</taxon>
        <taxon>Tracheophyta</taxon>
        <taxon>Spermatophyta</taxon>
        <taxon>Magnoliopsida</taxon>
        <taxon>eudicotyledons</taxon>
        <taxon>Gunneridae</taxon>
        <taxon>Pentapetalae</taxon>
        <taxon>rosids</taxon>
        <taxon>fabids</taxon>
        <taxon>Rosales</taxon>
        <taxon>Cannabaceae</taxon>
        <taxon>Parasponia</taxon>
    </lineage>
</organism>